<gene>
    <name evidence="3" type="ORF">UY3_14166</name>
</gene>
<dbReference type="EMBL" id="KB560900">
    <property type="protein sequence ID" value="EMP28779.1"/>
    <property type="molecule type" value="Genomic_DNA"/>
</dbReference>
<keyword evidence="4" id="KW-1185">Reference proteome</keyword>
<dbReference type="Gene3D" id="1.10.533.10">
    <property type="entry name" value="Death Domain, Fas"/>
    <property type="match status" value="1"/>
</dbReference>
<dbReference type="STRING" id="8469.M7AVN5"/>
<feature type="domain" description="CARD" evidence="2">
    <location>
        <begin position="1"/>
        <end position="95"/>
    </location>
</feature>
<sequence>MEPKHKELLAQCRQSLAHSMTEVDKVIELLEAAGTLSPRDLLELQEAAGGGTGVASKADLLIQLLLAKDRDHFQDLRVALEKTQPHLLSILYLNGVAGAPPGETAGERVGEEHTAVLHQDQGVEGVRHTSRQEMPTVALMRRRSHAASMRTCTPSSVATPPPLPRAVGGTGSSRLKLDEEVELEDDLEQTAGSSGDVASHDLFSTLEGSSQSQRSDSLAASRRGELRCLLEDPHLHTGRMPLSDKAANQ</sequence>
<dbReference type="GO" id="GO:0005886">
    <property type="term" value="C:plasma membrane"/>
    <property type="evidence" value="ECO:0007669"/>
    <property type="project" value="TreeGrafter"/>
</dbReference>
<dbReference type="InterPro" id="IPR011029">
    <property type="entry name" value="DEATH-like_dom_sf"/>
</dbReference>
<dbReference type="PANTHER" id="PTHR46360:SF1">
    <property type="entry name" value="DISKS LARGE HOMOLOG 5"/>
    <property type="match status" value="1"/>
</dbReference>
<protein>
    <submittedName>
        <fullName evidence="3">Disks large like protein 5</fullName>
    </submittedName>
</protein>
<name>M7AVN5_CHEMY</name>
<organism evidence="3 4">
    <name type="scientific">Chelonia mydas</name>
    <name type="common">Green sea-turtle</name>
    <name type="synonym">Chelonia agassizi</name>
    <dbReference type="NCBI Taxonomy" id="8469"/>
    <lineage>
        <taxon>Eukaryota</taxon>
        <taxon>Metazoa</taxon>
        <taxon>Chordata</taxon>
        <taxon>Craniata</taxon>
        <taxon>Vertebrata</taxon>
        <taxon>Euteleostomi</taxon>
        <taxon>Archelosauria</taxon>
        <taxon>Testudinata</taxon>
        <taxon>Testudines</taxon>
        <taxon>Cryptodira</taxon>
        <taxon>Durocryptodira</taxon>
        <taxon>Americhelydia</taxon>
        <taxon>Chelonioidea</taxon>
        <taxon>Cheloniidae</taxon>
        <taxon>Chelonia</taxon>
    </lineage>
</organism>
<accession>M7AVN5</accession>
<evidence type="ECO:0000256" key="1">
    <source>
        <dbReference type="SAM" id="MobiDB-lite"/>
    </source>
</evidence>
<dbReference type="Proteomes" id="UP000031443">
    <property type="component" value="Unassembled WGS sequence"/>
</dbReference>
<dbReference type="PROSITE" id="PS50209">
    <property type="entry name" value="CARD"/>
    <property type="match status" value="1"/>
</dbReference>
<dbReference type="PANTHER" id="PTHR46360">
    <property type="entry name" value="DISKS LARGE HOMOLOG 5"/>
    <property type="match status" value="1"/>
</dbReference>
<dbReference type="AlphaFoldDB" id="M7AVN5"/>
<feature type="region of interest" description="Disordered" evidence="1">
    <location>
        <begin position="141"/>
        <end position="221"/>
    </location>
</feature>
<feature type="compositionally biased region" description="Acidic residues" evidence="1">
    <location>
        <begin position="179"/>
        <end position="188"/>
    </location>
</feature>
<feature type="region of interest" description="Disordered" evidence="1">
    <location>
        <begin position="230"/>
        <end position="249"/>
    </location>
</feature>
<evidence type="ECO:0000313" key="4">
    <source>
        <dbReference type="Proteomes" id="UP000031443"/>
    </source>
</evidence>
<dbReference type="GO" id="GO:0035331">
    <property type="term" value="P:negative regulation of hippo signaling"/>
    <property type="evidence" value="ECO:0007669"/>
    <property type="project" value="TreeGrafter"/>
</dbReference>
<feature type="compositionally biased region" description="Polar residues" evidence="1">
    <location>
        <begin position="206"/>
        <end position="218"/>
    </location>
</feature>
<dbReference type="SUPFAM" id="SSF47986">
    <property type="entry name" value="DEATH domain"/>
    <property type="match status" value="1"/>
</dbReference>
<evidence type="ECO:0000259" key="2">
    <source>
        <dbReference type="PROSITE" id="PS50209"/>
    </source>
</evidence>
<dbReference type="GO" id="GO:0042981">
    <property type="term" value="P:regulation of apoptotic process"/>
    <property type="evidence" value="ECO:0007669"/>
    <property type="project" value="InterPro"/>
</dbReference>
<proteinExistence type="predicted"/>
<reference evidence="4" key="1">
    <citation type="journal article" date="2013" name="Nat. Genet.">
        <title>The draft genomes of soft-shell turtle and green sea turtle yield insights into the development and evolution of the turtle-specific body plan.</title>
        <authorList>
            <person name="Wang Z."/>
            <person name="Pascual-Anaya J."/>
            <person name="Zadissa A."/>
            <person name="Li W."/>
            <person name="Niimura Y."/>
            <person name="Huang Z."/>
            <person name="Li C."/>
            <person name="White S."/>
            <person name="Xiong Z."/>
            <person name="Fang D."/>
            <person name="Wang B."/>
            <person name="Ming Y."/>
            <person name="Chen Y."/>
            <person name="Zheng Y."/>
            <person name="Kuraku S."/>
            <person name="Pignatelli M."/>
            <person name="Herrero J."/>
            <person name="Beal K."/>
            <person name="Nozawa M."/>
            <person name="Li Q."/>
            <person name="Wang J."/>
            <person name="Zhang H."/>
            <person name="Yu L."/>
            <person name="Shigenobu S."/>
            <person name="Wang J."/>
            <person name="Liu J."/>
            <person name="Flicek P."/>
            <person name="Searle S."/>
            <person name="Wang J."/>
            <person name="Kuratani S."/>
            <person name="Yin Y."/>
            <person name="Aken B."/>
            <person name="Zhang G."/>
            <person name="Irie N."/>
        </authorList>
    </citation>
    <scope>NUCLEOTIDE SEQUENCE [LARGE SCALE GENOMIC DNA]</scope>
</reference>
<evidence type="ECO:0000313" key="3">
    <source>
        <dbReference type="EMBL" id="EMP28779.1"/>
    </source>
</evidence>
<dbReference type="InterPro" id="IPR053004">
    <property type="entry name" value="MAGUK_Signaling_Regulators"/>
</dbReference>
<dbReference type="InterPro" id="IPR001315">
    <property type="entry name" value="CARD"/>
</dbReference>